<accession>D8S4T6</accession>
<feature type="domain" description="OVATE" evidence="7">
    <location>
        <begin position="453"/>
        <end position="512"/>
    </location>
</feature>
<comment type="subcellular location">
    <subcellularLocation>
        <location evidence="1">Nucleus</location>
    </subcellularLocation>
</comment>
<feature type="region of interest" description="Disordered" evidence="6">
    <location>
        <begin position="1"/>
        <end position="45"/>
    </location>
</feature>
<feature type="compositionally biased region" description="Low complexity" evidence="6">
    <location>
        <begin position="331"/>
        <end position="345"/>
    </location>
</feature>
<name>D8S4T6_SELML</name>
<dbReference type="Gramene" id="EFJ20485">
    <property type="protein sequence ID" value="EFJ20485"/>
    <property type="gene ID" value="SELMODRAFT_418142"/>
</dbReference>
<feature type="compositionally biased region" description="Basic residues" evidence="6">
    <location>
        <begin position="13"/>
        <end position="22"/>
    </location>
</feature>
<evidence type="ECO:0000256" key="4">
    <source>
        <dbReference type="ARBA" id="ARBA00023163"/>
    </source>
</evidence>
<dbReference type="OMA" id="SADTACF"/>
<sequence>MAKLRFKLSSSQRHSKSTKLHGKMAASRASSPPSQQRQQQQDQGLPRIPYIRCGFLQGKPPKVLPTSTDEQHKLPQSPVNRKAADITFPARPGASVPVTPLPKKWLTLGCDPCKQHTSLMHEDYKLSVAAIHRPELYDNAGSRVRQRRRKHRSKLGTSSSSVTPVTCSPVADEARFPASSSSPAAVHNREDWQPEMRWKVVARSENKVVQRQVVLQKKLSVSSSLKQQQPQQQESKLKKMMMSDAGFATLAESPIANFKPGTEEAMYKLMTTSPDQSMENDTSYAWEKDLSPFASESSIFNSFDSPNNLNRSAGNRICVSPQHRKTLMSSRCLGSNSSGSSSGSGVFKLVSPGSERRQSRFHWSVSPPLAPGQFDDHQAFHNDPEALSKAWERSRFCLSADEEAGEQGVQAHYRTELESPPIHLSIEEHDTNRLKRTELSQAFTSRVMESFAVEKASVNPYRDFRESMVEMILKKDLFHCRDLEELLRTYLMLNNEKFHDLIIRVFTDLWHQLYSNNSS</sequence>
<dbReference type="GO" id="GO:0005634">
    <property type="term" value="C:nucleus"/>
    <property type="evidence" value="ECO:0007669"/>
    <property type="project" value="UniProtKB-SubCell"/>
</dbReference>
<dbReference type="Pfam" id="PF04844">
    <property type="entry name" value="Ovate"/>
    <property type="match status" value="1"/>
</dbReference>
<feature type="region of interest" description="Disordered" evidence="6">
    <location>
        <begin position="141"/>
        <end position="166"/>
    </location>
</feature>
<dbReference type="NCBIfam" id="TIGR01568">
    <property type="entry name" value="A_thal_3678"/>
    <property type="match status" value="1"/>
</dbReference>
<evidence type="ECO:0000256" key="2">
    <source>
        <dbReference type="ARBA" id="ARBA00022491"/>
    </source>
</evidence>
<evidence type="ECO:0000313" key="8">
    <source>
        <dbReference type="EMBL" id="EFJ20485.1"/>
    </source>
</evidence>
<reference evidence="8 9" key="1">
    <citation type="journal article" date="2011" name="Science">
        <title>The Selaginella genome identifies genetic changes associated with the evolution of vascular plants.</title>
        <authorList>
            <person name="Banks J.A."/>
            <person name="Nishiyama T."/>
            <person name="Hasebe M."/>
            <person name="Bowman J.L."/>
            <person name="Gribskov M."/>
            <person name="dePamphilis C."/>
            <person name="Albert V.A."/>
            <person name="Aono N."/>
            <person name="Aoyama T."/>
            <person name="Ambrose B.A."/>
            <person name="Ashton N.W."/>
            <person name="Axtell M.J."/>
            <person name="Barker E."/>
            <person name="Barker M.S."/>
            <person name="Bennetzen J.L."/>
            <person name="Bonawitz N.D."/>
            <person name="Chapple C."/>
            <person name="Cheng C."/>
            <person name="Correa L.G."/>
            <person name="Dacre M."/>
            <person name="DeBarry J."/>
            <person name="Dreyer I."/>
            <person name="Elias M."/>
            <person name="Engstrom E.M."/>
            <person name="Estelle M."/>
            <person name="Feng L."/>
            <person name="Finet C."/>
            <person name="Floyd S.K."/>
            <person name="Frommer W.B."/>
            <person name="Fujita T."/>
            <person name="Gramzow L."/>
            <person name="Gutensohn M."/>
            <person name="Harholt J."/>
            <person name="Hattori M."/>
            <person name="Heyl A."/>
            <person name="Hirai T."/>
            <person name="Hiwatashi Y."/>
            <person name="Ishikawa M."/>
            <person name="Iwata M."/>
            <person name="Karol K.G."/>
            <person name="Koehler B."/>
            <person name="Kolukisaoglu U."/>
            <person name="Kubo M."/>
            <person name="Kurata T."/>
            <person name="Lalonde S."/>
            <person name="Li K."/>
            <person name="Li Y."/>
            <person name="Litt A."/>
            <person name="Lyons E."/>
            <person name="Manning G."/>
            <person name="Maruyama T."/>
            <person name="Michael T.P."/>
            <person name="Mikami K."/>
            <person name="Miyazaki S."/>
            <person name="Morinaga S."/>
            <person name="Murata T."/>
            <person name="Mueller-Roeber B."/>
            <person name="Nelson D.R."/>
            <person name="Obara M."/>
            <person name="Oguri Y."/>
            <person name="Olmstead R.G."/>
            <person name="Onodera N."/>
            <person name="Petersen B.L."/>
            <person name="Pils B."/>
            <person name="Prigge M."/>
            <person name="Rensing S.A."/>
            <person name="Riano-Pachon D.M."/>
            <person name="Roberts A.W."/>
            <person name="Sato Y."/>
            <person name="Scheller H.V."/>
            <person name="Schulz B."/>
            <person name="Schulz C."/>
            <person name="Shakirov E.V."/>
            <person name="Shibagaki N."/>
            <person name="Shinohara N."/>
            <person name="Shippen D.E."/>
            <person name="Soerensen I."/>
            <person name="Sotooka R."/>
            <person name="Sugimoto N."/>
            <person name="Sugita M."/>
            <person name="Sumikawa N."/>
            <person name="Tanurdzic M."/>
            <person name="Theissen G."/>
            <person name="Ulvskov P."/>
            <person name="Wakazuki S."/>
            <person name="Weng J.K."/>
            <person name="Willats W.W."/>
            <person name="Wipf D."/>
            <person name="Wolf P.G."/>
            <person name="Yang L."/>
            <person name="Zimmer A.D."/>
            <person name="Zhu Q."/>
            <person name="Mitros T."/>
            <person name="Hellsten U."/>
            <person name="Loque D."/>
            <person name="Otillar R."/>
            <person name="Salamov A."/>
            <person name="Schmutz J."/>
            <person name="Shapiro H."/>
            <person name="Lindquist E."/>
            <person name="Lucas S."/>
            <person name="Rokhsar D."/>
            <person name="Grigoriev I.V."/>
        </authorList>
    </citation>
    <scope>NUCLEOTIDE SEQUENCE [LARGE SCALE GENOMIC DNA]</scope>
</reference>
<evidence type="ECO:0000256" key="3">
    <source>
        <dbReference type="ARBA" id="ARBA00023015"/>
    </source>
</evidence>
<keyword evidence="2" id="KW-0678">Repressor</keyword>
<dbReference type="AlphaFoldDB" id="D8S4T6"/>
<dbReference type="HOGENOM" id="CLU_525214_0_0_1"/>
<dbReference type="PANTHER" id="PTHR33057">
    <property type="entry name" value="TRANSCRIPTION REPRESSOR OFP7-RELATED"/>
    <property type="match status" value="1"/>
</dbReference>
<evidence type="ECO:0000256" key="6">
    <source>
        <dbReference type="SAM" id="MobiDB-lite"/>
    </source>
</evidence>
<feature type="region of interest" description="Disordered" evidence="6">
    <location>
        <begin position="331"/>
        <end position="353"/>
    </location>
</feature>
<feature type="compositionally biased region" description="Low complexity" evidence="6">
    <location>
        <begin position="157"/>
        <end position="166"/>
    </location>
</feature>
<dbReference type="EMBL" id="GL377602">
    <property type="protein sequence ID" value="EFJ20485.1"/>
    <property type="molecule type" value="Genomic_DNA"/>
</dbReference>
<evidence type="ECO:0000256" key="5">
    <source>
        <dbReference type="ARBA" id="ARBA00023242"/>
    </source>
</evidence>
<keyword evidence="9" id="KW-1185">Reference proteome</keyword>
<dbReference type="GO" id="GO:0045892">
    <property type="term" value="P:negative regulation of DNA-templated transcription"/>
    <property type="evidence" value="ECO:0007669"/>
    <property type="project" value="InterPro"/>
</dbReference>
<dbReference type="PROSITE" id="PS51754">
    <property type="entry name" value="OVATE"/>
    <property type="match status" value="1"/>
</dbReference>
<dbReference type="InterPro" id="IPR006458">
    <property type="entry name" value="Ovate_C"/>
</dbReference>
<feature type="compositionally biased region" description="Basic residues" evidence="6">
    <location>
        <begin position="144"/>
        <end position="154"/>
    </location>
</feature>
<keyword evidence="3" id="KW-0805">Transcription regulation</keyword>
<dbReference type="InterPro" id="IPR038933">
    <property type="entry name" value="Ovate"/>
</dbReference>
<dbReference type="InParanoid" id="D8S4T6"/>
<dbReference type="KEGG" id="smo:SELMODRAFT_418142"/>
<protein>
    <recommendedName>
        <fullName evidence="7">OVATE domain-containing protein</fullName>
    </recommendedName>
</protein>
<evidence type="ECO:0000313" key="9">
    <source>
        <dbReference type="Proteomes" id="UP000001514"/>
    </source>
</evidence>
<dbReference type="Proteomes" id="UP000001514">
    <property type="component" value="Unassembled WGS sequence"/>
</dbReference>
<keyword evidence="5" id="KW-0539">Nucleus</keyword>
<evidence type="ECO:0000256" key="1">
    <source>
        <dbReference type="ARBA" id="ARBA00004123"/>
    </source>
</evidence>
<evidence type="ECO:0000259" key="7">
    <source>
        <dbReference type="PROSITE" id="PS51754"/>
    </source>
</evidence>
<dbReference type="eggNOG" id="ENOG502RTS2">
    <property type="taxonomic scope" value="Eukaryota"/>
</dbReference>
<proteinExistence type="predicted"/>
<keyword evidence="4" id="KW-0804">Transcription</keyword>
<dbReference type="PANTHER" id="PTHR33057:SF82">
    <property type="entry name" value="TRANSCRIPTION REPRESSOR OFP5"/>
    <property type="match status" value="1"/>
</dbReference>
<gene>
    <name evidence="8" type="ORF">SELMODRAFT_418142</name>
</gene>
<feature type="compositionally biased region" description="Low complexity" evidence="6">
    <location>
        <begin position="25"/>
        <end position="41"/>
    </location>
</feature>
<dbReference type="STRING" id="88036.D8S4T6"/>
<organism evidence="9">
    <name type="scientific">Selaginella moellendorffii</name>
    <name type="common">Spikemoss</name>
    <dbReference type="NCBI Taxonomy" id="88036"/>
    <lineage>
        <taxon>Eukaryota</taxon>
        <taxon>Viridiplantae</taxon>
        <taxon>Streptophyta</taxon>
        <taxon>Embryophyta</taxon>
        <taxon>Tracheophyta</taxon>
        <taxon>Lycopodiopsida</taxon>
        <taxon>Selaginellales</taxon>
        <taxon>Selaginellaceae</taxon>
        <taxon>Selaginella</taxon>
    </lineage>
</organism>